<sequence>MQTKFPTSVLTDMKESNSVEEKKSLDNAALFDQSPHRDAFGTLAPFTKQGPELSNTHIRITEIVYPITIWVSLLIPLVGREDMMSNEHLEQDMATRYVVTNSLGSGPPKWKTDLGTFTVGMADTFLDKYFLKNESAISTSVLHFVGLFLAAENGKSIRGFNDQHILSQFPFIPIANFIMLIVTAPISAVDLYVWDPGIGFGFMALTGYKENVEELLLLGCNDMFFLIVYSNSMSRVWDPRQLGCEKSNWFKVFSIPIVDKCNALTCPLIAYSLIFIEYYVVKHDILVTNFQQTSVLHLRCITALVGMVQVWEVKVSMRLYKVKVVYSACYTLYGVIKIVKSAARHKLHHGLGNALVFVILLNKCVVARQVITELNLRMWKSFIVNQKDHGCNWLLSVLVERFGGRRALTTIAQYFEVNNCSIDKSEHGTKYYFYDILSAFGPLFDPINSLGEILSIPLSGSTTDILANHGNISFDKKGIDGKEEWNEIKDIAASIWHLCELLLQNMTKFPYVAANSASTSLDDIIKCIAL</sequence>
<dbReference type="EnsemblPlants" id="PGSC0003DMT400048862">
    <property type="protein sequence ID" value="PGSC0003DMT400048862"/>
    <property type="gene ID" value="PGSC0003DMG400018988"/>
</dbReference>
<dbReference type="Proteomes" id="UP000011115">
    <property type="component" value="Unassembled WGS sequence"/>
</dbReference>
<dbReference type="eggNOG" id="ENOG502R80J">
    <property type="taxonomic scope" value="Eukaryota"/>
</dbReference>
<evidence type="ECO:0000313" key="2">
    <source>
        <dbReference type="Proteomes" id="UP000011115"/>
    </source>
</evidence>
<dbReference type="Gramene" id="PGSC0003DMT400048862">
    <property type="protein sequence ID" value="PGSC0003DMT400048862"/>
    <property type="gene ID" value="PGSC0003DMG400018988"/>
</dbReference>
<name>M1BMY8_SOLTU</name>
<dbReference type="AlphaFoldDB" id="M1BMY8"/>
<keyword evidence="2" id="KW-1185">Reference proteome</keyword>
<organism evidence="1 2">
    <name type="scientific">Solanum tuberosum</name>
    <name type="common">Potato</name>
    <dbReference type="NCBI Taxonomy" id="4113"/>
    <lineage>
        <taxon>Eukaryota</taxon>
        <taxon>Viridiplantae</taxon>
        <taxon>Streptophyta</taxon>
        <taxon>Embryophyta</taxon>
        <taxon>Tracheophyta</taxon>
        <taxon>Spermatophyta</taxon>
        <taxon>Magnoliopsida</taxon>
        <taxon>eudicotyledons</taxon>
        <taxon>Gunneridae</taxon>
        <taxon>Pentapetalae</taxon>
        <taxon>asterids</taxon>
        <taxon>lamiids</taxon>
        <taxon>Solanales</taxon>
        <taxon>Solanaceae</taxon>
        <taxon>Solanoideae</taxon>
        <taxon>Solaneae</taxon>
        <taxon>Solanum</taxon>
    </lineage>
</organism>
<dbReference type="HOGENOM" id="CLU_514285_0_0_1"/>
<protein>
    <submittedName>
        <fullName evidence="1">Uncharacterized protein</fullName>
    </submittedName>
</protein>
<proteinExistence type="predicted"/>
<dbReference type="PaxDb" id="4113-PGSC0003DMT400048862"/>
<evidence type="ECO:0000313" key="1">
    <source>
        <dbReference type="EnsemblPlants" id="PGSC0003DMT400048862"/>
    </source>
</evidence>
<accession>M1BMY8</accession>
<dbReference type="InParanoid" id="M1BMY8"/>
<reference evidence="2" key="1">
    <citation type="journal article" date="2011" name="Nature">
        <title>Genome sequence and analysis of the tuber crop potato.</title>
        <authorList>
            <consortium name="The Potato Genome Sequencing Consortium"/>
        </authorList>
    </citation>
    <scope>NUCLEOTIDE SEQUENCE [LARGE SCALE GENOMIC DNA]</scope>
    <source>
        <strain evidence="2">cv. DM1-3 516 R44</strain>
    </source>
</reference>
<reference evidence="1" key="2">
    <citation type="submission" date="2015-06" db="UniProtKB">
        <authorList>
            <consortium name="EnsemblPlants"/>
        </authorList>
    </citation>
    <scope>IDENTIFICATION</scope>
    <source>
        <strain evidence="1">DM1-3 516 R44</strain>
    </source>
</reference>